<evidence type="ECO:0000256" key="3">
    <source>
        <dbReference type="ARBA" id="ARBA00022840"/>
    </source>
</evidence>
<keyword evidence="5" id="KW-0479">Metal-binding</keyword>
<dbReference type="PANTHER" id="PTHR23407:SF1">
    <property type="entry name" value="5-FORMYLTETRAHYDROFOLATE CYCLO-LIGASE"/>
    <property type="match status" value="1"/>
</dbReference>
<dbReference type="PANTHER" id="PTHR23407">
    <property type="entry name" value="ATPASE INHIBITOR/5-FORMYLTETRAHYDROFOLATE CYCLO-LIGASE"/>
    <property type="match status" value="1"/>
</dbReference>
<dbReference type="InterPro" id="IPR037171">
    <property type="entry name" value="NagB/RpiA_transferase-like"/>
</dbReference>
<name>A0A3S4UGL5_9ACTN</name>
<protein>
    <recommendedName>
        <fullName evidence="5">5-formyltetrahydrofolate cyclo-ligase</fullName>
        <ecNumber evidence="5">6.3.3.2</ecNumber>
    </recommendedName>
</protein>
<dbReference type="Pfam" id="PF01812">
    <property type="entry name" value="5-FTHF_cyc-lig"/>
    <property type="match status" value="1"/>
</dbReference>
<dbReference type="AlphaFoldDB" id="A0A3S4UGL5"/>
<comment type="cofactor">
    <cofactor evidence="5">
        <name>Mg(2+)</name>
        <dbReference type="ChEBI" id="CHEBI:18420"/>
    </cofactor>
</comment>
<evidence type="ECO:0000256" key="4">
    <source>
        <dbReference type="PIRSR" id="PIRSR006806-1"/>
    </source>
</evidence>
<dbReference type="NCBIfam" id="TIGR02727">
    <property type="entry name" value="MTHFS_bact"/>
    <property type="match status" value="1"/>
</dbReference>
<dbReference type="InterPro" id="IPR024185">
    <property type="entry name" value="FTHF_cligase-like_sf"/>
</dbReference>
<keyword evidence="5" id="KW-0460">Magnesium</keyword>
<dbReference type="GeneID" id="64407936"/>
<dbReference type="EC" id="6.3.3.2" evidence="5"/>
<dbReference type="RefSeq" id="WP_061788126.1">
    <property type="nucleotide sequence ID" value="NZ_CAJZDL010000002.1"/>
</dbReference>
<keyword evidence="2 4" id="KW-0547">Nucleotide-binding</keyword>
<dbReference type="GO" id="GO:0005524">
    <property type="term" value="F:ATP binding"/>
    <property type="evidence" value="ECO:0007669"/>
    <property type="project" value="UniProtKB-KW"/>
</dbReference>
<feature type="binding site" evidence="4">
    <location>
        <begin position="130"/>
        <end position="138"/>
    </location>
    <ligand>
        <name>ATP</name>
        <dbReference type="ChEBI" id="CHEBI:30616"/>
    </ligand>
</feature>
<feature type="binding site" evidence="4">
    <location>
        <position position="56"/>
    </location>
    <ligand>
        <name>substrate</name>
    </ligand>
</feature>
<proteinExistence type="inferred from homology"/>
<keyword evidence="6" id="KW-0436">Ligase</keyword>
<sequence>MDFTHEKGALRETITARRRALDETGWRKLDTPRLEALLGQLPDPGVIAIYASRRHEPDTLAAIEELRRRGWQVLLPKLSREPDWAWATDELRPGWAGIPEPTGPGMGIEALGQADVVVVPCLAVSRDGSRLGMGGGWYDRALRHCRPGTPVWALANADEVLPALPSEPHDLPVDAVVTENGFTRLGAGSVS</sequence>
<dbReference type="GO" id="GO:0009396">
    <property type="term" value="P:folic acid-containing compound biosynthetic process"/>
    <property type="evidence" value="ECO:0007669"/>
    <property type="project" value="TreeGrafter"/>
</dbReference>
<dbReference type="InterPro" id="IPR002698">
    <property type="entry name" value="FTHF_cligase"/>
</dbReference>
<gene>
    <name evidence="6" type="primary">yqgN</name>
    <name evidence="6" type="ORF">NCTC12967_02505</name>
</gene>
<evidence type="ECO:0000256" key="1">
    <source>
        <dbReference type="ARBA" id="ARBA00010638"/>
    </source>
</evidence>
<accession>A0A3S4UGL5</accession>
<comment type="similarity">
    <text evidence="1 5">Belongs to the 5-formyltetrahydrofolate cyclo-ligase family.</text>
</comment>
<keyword evidence="7" id="KW-1185">Reference proteome</keyword>
<dbReference type="GO" id="GO:0030272">
    <property type="term" value="F:5-formyltetrahydrofolate cyclo-ligase activity"/>
    <property type="evidence" value="ECO:0007669"/>
    <property type="project" value="UniProtKB-EC"/>
</dbReference>
<dbReference type="Gene3D" id="3.40.50.10420">
    <property type="entry name" value="NagB/RpiA/CoA transferase-like"/>
    <property type="match status" value="1"/>
</dbReference>
<feature type="binding site" evidence="4">
    <location>
        <begin position="7"/>
        <end position="11"/>
    </location>
    <ligand>
        <name>ATP</name>
        <dbReference type="ChEBI" id="CHEBI:30616"/>
    </ligand>
</feature>
<keyword evidence="3 4" id="KW-0067">ATP-binding</keyword>
<reference evidence="6 7" key="1">
    <citation type="submission" date="2018-12" db="EMBL/GenBank/DDBJ databases">
        <authorList>
            <consortium name="Pathogen Informatics"/>
        </authorList>
    </citation>
    <scope>NUCLEOTIDE SEQUENCE [LARGE SCALE GENOMIC DNA]</scope>
    <source>
        <strain evidence="6 7">NCTC12967</strain>
    </source>
</reference>
<evidence type="ECO:0000313" key="7">
    <source>
        <dbReference type="Proteomes" id="UP000273044"/>
    </source>
</evidence>
<evidence type="ECO:0000256" key="5">
    <source>
        <dbReference type="RuleBase" id="RU361279"/>
    </source>
</evidence>
<dbReference type="SUPFAM" id="SSF100950">
    <property type="entry name" value="NagB/RpiA/CoA transferase-like"/>
    <property type="match status" value="1"/>
</dbReference>
<comment type="catalytic activity">
    <reaction evidence="5">
        <text>(6S)-5-formyl-5,6,7,8-tetrahydrofolate + ATP = (6R)-5,10-methenyltetrahydrofolate + ADP + phosphate</text>
        <dbReference type="Rhea" id="RHEA:10488"/>
        <dbReference type="ChEBI" id="CHEBI:30616"/>
        <dbReference type="ChEBI" id="CHEBI:43474"/>
        <dbReference type="ChEBI" id="CHEBI:57455"/>
        <dbReference type="ChEBI" id="CHEBI:57457"/>
        <dbReference type="ChEBI" id="CHEBI:456216"/>
        <dbReference type="EC" id="6.3.3.2"/>
    </reaction>
</comment>
<dbReference type="Proteomes" id="UP000273044">
    <property type="component" value="Chromosome"/>
</dbReference>
<dbReference type="GO" id="GO:0035999">
    <property type="term" value="P:tetrahydrofolate interconversion"/>
    <property type="evidence" value="ECO:0007669"/>
    <property type="project" value="TreeGrafter"/>
</dbReference>
<dbReference type="PIRSF" id="PIRSF006806">
    <property type="entry name" value="FTHF_cligase"/>
    <property type="match status" value="1"/>
</dbReference>
<evidence type="ECO:0000313" key="6">
    <source>
        <dbReference type="EMBL" id="VEH71187.1"/>
    </source>
</evidence>
<dbReference type="GO" id="GO:0046872">
    <property type="term" value="F:metal ion binding"/>
    <property type="evidence" value="ECO:0007669"/>
    <property type="project" value="UniProtKB-KW"/>
</dbReference>
<evidence type="ECO:0000256" key="2">
    <source>
        <dbReference type="ARBA" id="ARBA00022741"/>
    </source>
</evidence>
<organism evidence="6 7">
    <name type="scientific">Arachnia propionica</name>
    <dbReference type="NCBI Taxonomy" id="1750"/>
    <lineage>
        <taxon>Bacteria</taxon>
        <taxon>Bacillati</taxon>
        <taxon>Actinomycetota</taxon>
        <taxon>Actinomycetes</taxon>
        <taxon>Propionibacteriales</taxon>
        <taxon>Propionibacteriaceae</taxon>
        <taxon>Arachnia</taxon>
    </lineage>
</organism>
<dbReference type="EMBL" id="LR134406">
    <property type="protein sequence ID" value="VEH71187.1"/>
    <property type="molecule type" value="Genomic_DNA"/>
</dbReference>